<dbReference type="HOGENOM" id="CLU_560996_0_0_11"/>
<evidence type="ECO:0000313" key="3">
    <source>
        <dbReference type="Proteomes" id="UP000009888"/>
    </source>
</evidence>
<feature type="compositionally biased region" description="Basic and acidic residues" evidence="1">
    <location>
        <begin position="14"/>
        <end position="23"/>
    </location>
</feature>
<dbReference type="RefSeq" id="WP_007001048.1">
    <property type="nucleotide sequence ID" value="NZ_JH992955.1"/>
</dbReference>
<gene>
    <name evidence="2" type="ORF">HMPREF9233_00842</name>
</gene>
<dbReference type="InterPro" id="IPR011990">
    <property type="entry name" value="TPR-like_helical_dom_sf"/>
</dbReference>
<evidence type="ECO:0000313" key="2">
    <source>
        <dbReference type="EMBL" id="EKU95081.1"/>
    </source>
</evidence>
<dbReference type="Proteomes" id="UP000009888">
    <property type="component" value="Unassembled WGS sequence"/>
</dbReference>
<dbReference type="STRING" id="202789.GCA_001457435_01283"/>
<reference evidence="2 3" key="1">
    <citation type="submission" date="2012-09" db="EMBL/GenBank/DDBJ databases">
        <title>The Genome Sequence of Actinobaculum massiliae ACS-171-V-COL2.</title>
        <authorList>
            <consortium name="The Broad Institute Genome Sequencing Platform"/>
            <person name="Earl A."/>
            <person name="Ward D."/>
            <person name="Feldgarden M."/>
            <person name="Gevers D."/>
            <person name="Saerens B."/>
            <person name="Vaneechoutte M."/>
            <person name="Walker B."/>
            <person name="Young S.K."/>
            <person name="Zeng Q."/>
            <person name="Gargeya S."/>
            <person name="Fitzgerald M."/>
            <person name="Haas B."/>
            <person name="Abouelleil A."/>
            <person name="Alvarado L."/>
            <person name="Arachchi H.M."/>
            <person name="Berlin A."/>
            <person name="Chapman S.B."/>
            <person name="Goldberg J."/>
            <person name="Griggs A."/>
            <person name="Gujja S."/>
            <person name="Hansen M."/>
            <person name="Howarth C."/>
            <person name="Imamovic A."/>
            <person name="Larimer J."/>
            <person name="McCowen C."/>
            <person name="Montmayeur A."/>
            <person name="Murphy C."/>
            <person name="Neiman D."/>
            <person name="Pearson M."/>
            <person name="Priest M."/>
            <person name="Roberts A."/>
            <person name="Saif S."/>
            <person name="Shea T."/>
            <person name="Sisk P."/>
            <person name="Sykes S."/>
            <person name="Wortman J."/>
            <person name="Nusbaum C."/>
            <person name="Birren B."/>
        </authorList>
    </citation>
    <scope>NUCLEOTIDE SEQUENCE [LARGE SCALE GENOMIC DNA]</scope>
    <source>
        <strain evidence="3">ACS-171-V-Col2</strain>
    </source>
</reference>
<feature type="region of interest" description="Disordered" evidence="1">
    <location>
        <begin position="1"/>
        <end position="23"/>
    </location>
</feature>
<dbReference type="AlphaFoldDB" id="K9EGQ1"/>
<dbReference type="EMBL" id="AGWL01000005">
    <property type="protein sequence ID" value="EKU95081.1"/>
    <property type="molecule type" value="Genomic_DNA"/>
</dbReference>
<protein>
    <recommendedName>
        <fullName evidence="4">MalT-like TPR region domain-containing protein</fullName>
    </recommendedName>
</protein>
<comment type="caution">
    <text evidence="2">The sequence shown here is derived from an EMBL/GenBank/DDBJ whole genome shotgun (WGS) entry which is preliminary data.</text>
</comment>
<evidence type="ECO:0000256" key="1">
    <source>
        <dbReference type="SAM" id="MobiDB-lite"/>
    </source>
</evidence>
<dbReference type="Gene3D" id="1.25.40.10">
    <property type="entry name" value="Tetratricopeptide repeat domain"/>
    <property type="match status" value="2"/>
</dbReference>
<proteinExistence type="predicted"/>
<name>K9EGQ1_9ACTO</name>
<dbReference type="SMART" id="SM00028">
    <property type="entry name" value="TPR"/>
    <property type="match status" value="4"/>
</dbReference>
<dbReference type="SUPFAM" id="SSF48452">
    <property type="entry name" value="TPR-like"/>
    <property type="match status" value="2"/>
</dbReference>
<dbReference type="PATRIC" id="fig|883066.3.peg.878"/>
<organism evidence="2 3">
    <name type="scientific">Actinobaculum massiliense ACS-171-V-Col2</name>
    <dbReference type="NCBI Taxonomy" id="883066"/>
    <lineage>
        <taxon>Bacteria</taxon>
        <taxon>Bacillati</taxon>
        <taxon>Actinomycetota</taxon>
        <taxon>Actinomycetes</taxon>
        <taxon>Actinomycetales</taxon>
        <taxon>Actinomycetaceae</taxon>
        <taxon>Actinobaculum</taxon>
    </lineage>
</organism>
<evidence type="ECO:0008006" key="4">
    <source>
        <dbReference type="Google" id="ProtNLM"/>
    </source>
</evidence>
<dbReference type="InterPro" id="IPR019734">
    <property type="entry name" value="TPR_rpt"/>
</dbReference>
<sequence length="486" mass="50767">MEHRFEAGAGAGSETRKGADARFDPTLESVRKTLLAGFAAAERGNWGEAESRYDAALRQLGAAQSFAGEDGWLRADERGGAGKLTGAGRRADVGALLGLNDPEALTFAGIITARRGDLPGSATILQRASDLLEQGGGPEWVGESEPFAGSERAGGSGQATEPERFAGSERAAALYENLAGVYTELGNYAGVARAAARAVDEIERLGSDHGRLANALFNLGTAASVLGEHARAVEALERAAHHARQLGSNDIGWVRIEQALGSALLASGAPEKALKHLLEAYKSYSLLAGQEVEAAQCQFEVARALGMLERFSEAAGGFALAAELAANRDANQIAAIAWHHQAVALAQAGQLGQAVIPMGRACEAYEDLELSFPAAHCLGLIGDLFAQAGKPVEAAGYFSEAVSRFEELEKDAQAQLDELAGLDELSGLGDLSVLIEFARHGNEASSAESGMQAADIGADRRRVAEYLTAIRAELEEFRAKLASAGG</sequence>
<feature type="region of interest" description="Disordered" evidence="1">
    <location>
        <begin position="135"/>
        <end position="163"/>
    </location>
</feature>
<accession>K9EGQ1</accession>
<keyword evidence="3" id="KW-1185">Reference proteome</keyword>